<organism evidence="2 3">
    <name type="scientific">Pestalotiopsis fici (strain W106-1 / CGMCC3.15140)</name>
    <dbReference type="NCBI Taxonomy" id="1229662"/>
    <lineage>
        <taxon>Eukaryota</taxon>
        <taxon>Fungi</taxon>
        <taxon>Dikarya</taxon>
        <taxon>Ascomycota</taxon>
        <taxon>Pezizomycotina</taxon>
        <taxon>Sordariomycetes</taxon>
        <taxon>Xylariomycetidae</taxon>
        <taxon>Amphisphaeriales</taxon>
        <taxon>Sporocadaceae</taxon>
        <taxon>Pestalotiopsis</taxon>
    </lineage>
</organism>
<dbReference type="OMA" id="IFATHMS"/>
<dbReference type="HOGENOM" id="CLU_595972_0_0_1"/>
<dbReference type="Proteomes" id="UP000030651">
    <property type="component" value="Unassembled WGS sequence"/>
</dbReference>
<feature type="compositionally biased region" description="Basic and acidic residues" evidence="1">
    <location>
        <begin position="187"/>
        <end position="203"/>
    </location>
</feature>
<dbReference type="GeneID" id="19271841"/>
<gene>
    <name evidence="2" type="ORF">PFICI_06828</name>
</gene>
<dbReference type="InParanoid" id="W3X9I8"/>
<evidence type="ECO:0000313" key="2">
    <source>
        <dbReference type="EMBL" id="ETS81826.1"/>
    </source>
</evidence>
<feature type="compositionally biased region" description="Polar residues" evidence="1">
    <location>
        <begin position="44"/>
        <end position="69"/>
    </location>
</feature>
<feature type="region of interest" description="Disordered" evidence="1">
    <location>
        <begin position="182"/>
        <end position="203"/>
    </location>
</feature>
<evidence type="ECO:0000256" key="1">
    <source>
        <dbReference type="SAM" id="MobiDB-lite"/>
    </source>
</evidence>
<dbReference type="InterPro" id="IPR012677">
    <property type="entry name" value="Nucleotide-bd_a/b_plait_sf"/>
</dbReference>
<keyword evidence="3" id="KW-1185">Reference proteome</keyword>
<feature type="region of interest" description="Disordered" evidence="1">
    <location>
        <begin position="44"/>
        <end position="70"/>
    </location>
</feature>
<dbReference type="GO" id="GO:0003676">
    <property type="term" value="F:nucleic acid binding"/>
    <property type="evidence" value="ECO:0007669"/>
    <property type="project" value="InterPro"/>
</dbReference>
<dbReference type="OrthoDB" id="3508416at2759"/>
<dbReference type="KEGG" id="pfy:PFICI_06828"/>
<feature type="region of interest" description="Disordered" evidence="1">
    <location>
        <begin position="92"/>
        <end position="167"/>
    </location>
</feature>
<dbReference type="Gene3D" id="3.30.70.330">
    <property type="match status" value="1"/>
</dbReference>
<dbReference type="CDD" id="cd00590">
    <property type="entry name" value="RRM_SF"/>
    <property type="match status" value="1"/>
</dbReference>
<sequence length="459" mass="50992">MSAYPKDNGAQAQPMQARNQRKIRLLGCTWESFFTQYPVRRTGSATESVLPSDSLVDHSNPSRSTSDSSLPIDRWVDQVTALVAPVKLWPSSSISTHSSSFPPTPSSSSSSFSSPSVSDKFLNRQRGERYIPPHARHNHYSTDTNERTSSSWPRASRQSSSWTSRDMTTTAPIVLPDLLGQKPSKMAQREASNDRDSVEESDYHRIRQKYGFRPNYNGDVMNPANRPQEVPKELNCNLWITGLPADCTEGDLEVAIGKAGAIFAIHLNRPDLAIGHGTTAAHVAFMNVESARAFVDAKRKSGLFVKGHLANVGWNRNRVGPQNETNPAGKLRSRVLVIRGHPSIVNEESLTGLFRRYCKFFTTSIQIVAEEEDGSRTMEWRFARVAGQADLVAKCLYELNEQEGYGIKYHFARDPCEVDIVPSSTPQHSELQMGAQRRSTCLIPHFPHIPCGTPALTGI</sequence>
<dbReference type="InterPro" id="IPR035979">
    <property type="entry name" value="RBD_domain_sf"/>
</dbReference>
<evidence type="ECO:0008006" key="4">
    <source>
        <dbReference type="Google" id="ProtNLM"/>
    </source>
</evidence>
<name>W3X9I8_PESFW</name>
<reference evidence="3" key="1">
    <citation type="journal article" date="2015" name="BMC Genomics">
        <title>Genomic and transcriptomic analysis of the endophytic fungus Pestalotiopsis fici reveals its lifestyle and high potential for synthesis of natural products.</title>
        <authorList>
            <person name="Wang X."/>
            <person name="Zhang X."/>
            <person name="Liu L."/>
            <person name="Xiang M."/>
            <person name="Wang W."/>
            <person name="Sun X."/>
            <person name="Che Y."/>
            <person name="Guo L."/>
            <person name="Liu G."/>
            <person name="Guo L."/>
            <person name="Wang C."/>
            <person name="Yin W.B."/>
            <person name="Stadler M."/>
            <person name="Zhang X."/>
            <person name="Liu X."/>
        </authorList>
    </citation>
    <scope>NUCLEOTIDE SEQUENCE [LARGE SCALE GENOMIC DNA]</scope>
    <source>
        <strain evidence="3">W106-1 / CGMCC3.15140</strain>
    </source>
</reference>
<feature type="compositionally biased region" description="Basic and acidic residues" evidence="1">
    <location>
        <begin position="121"/>
        <end position="131"/>
    </location>
</feature>
<dbReference type="EMBL" id="KI912112">
    <property type="protein sequence ID" value="ETS81826.1"/>
    <property type="molecule type" value="Genomic_DNA"/>
</dbReference>
<feature type="compositionally biased region" description="Low complexity" evidence="1">
    <location>
        <begin position="149"/>
        <end position="162"/>
    </location>
</feature>
<proteinExistence type="predicted"/>
<dbReference type="AlphaFoldDB" id="W3X9I8"/>
<dbReference type="eggNOG" id="ENOG502SP4B">
    <property type="taxonomic scope" value="Eukaryota"/>
</dbReference>
<dbReference type="SUPFAM" id="SSF54928">
    <property type="entry name" value="RNA-binding domain, RBD"/>
    <property type="match status" value="1"/>
</dbReference>
<feature type="compositionally biased region" description="Low complexity" evidence="1">
    <location>
        <begin position="92"/>
        <end position="118"/>
    </location>
</feature>
<dbReference type="RefSeq" id="XP_007833600.1">
    <property type="nucleotide sequence ID" value="XM_007835409.1"/>
</dbReference>
<accession>W3X9I8</accession>
<evidence type="ECO:0000313" key="3">
    <source>
        <dbReference type="Proteomes" id="UP000030651"/>
    </source>
</evidence>
<protein>
    <recommendedName>
        <fullName evidence="4">RRM domain-containing protein</fullName>
    </recommendedName>
</protein>